<dbReference type="GO" id="GO:0000155">
    <property type="term" value="F:phosphorelay sensor kinase activity"/>
    <property type="evidence" value="ECO:0007669"/>
    <property type="project" value="InterPro"/>
</dbReference>
<feature type="transmembrane region" description="Helical" evidence="12">
    <location>
        <begin position="37"/>
        <end position="55"/>
    </location>
</feature>
<evidence type="ECO:0000256" key="1">
    <source>
        <dbReference type="ARBA" id="ARBA00000085"/>
    </source>
</evidence>
<dbReference type="GO" id="GO:0071555">
    <property type="term" value="P:cell wall organization"/>
    <property type="evidence" value="ECO:0007669"/>
    <property type="project" value="InterPro"/>
</dbReference>
<keyword evidence="4" id="KW-1003">Cell membrane</keyword>
<dbReference type="SMART" id="SM00388">
    <property type="entry name" value="HisKA"/>
    <property type="match status" value="1"/>
</dbReference>
<dbReference type="Pfam" id="PF02518">
    <property type="entry name" value="HATPase_c"/>
    <property type="match status" value="1"/>
</dbReference>
<dbReference type="SUPFAM" id="SSF55874">
    <property type="entry name" value="ATPase domain of HSP90 chaperone/DNA topoisomerase II/histidine kinase"/>
    <property type="match status" value="1"/>
</dbReference>
<dbReference type="InterPro" id="IPR036097">
    <property type="entry name" value="HisK_dim/P_sf"/>
</dbReference>
<name>A0A1G5NTE7_AFIMA</name>
<dbReference type="SMART" id="SM00387">
    <property type="entry name" value="HATPase_c"/>
    <property type="match status" value="1"/>
</dbReference>
<dbReference type="EC" id="2.7.13.3" evidence="3"/>
<dbReference type="SUPFAM" id="SSF47384">
    <property type="entry name" value="Homodimeric domain of signal transducing histidine kinase"/>
    <property type="match status" value="1"/>
</dbReference>
<dbReference type="Gene3D" id="3.30.450.20">
    <property type="entry name" value="PAS domain"/>
    <property type="match status" value="1"/>
</dbReference>
<dbReference type="OrthoDB" id="9812260at2"/>
<keyword evidence="5" id="KW-0597">Phosphoprotein</keyword>
<keyword evidence="15" id="KW-1185">Reference proteome</keyword>
<gene>
    <name evidence="14" type="ORF">SAMN03080610_02619</name>
</gene>
<dbReference type="EMBL" id="FMVW01000006">
    <property type="protein sequence ID" value="SCZ40626.1"/>
    <property type="molecule type" value="Genomic_DNA"/>
</dbReference>
<evidence type="ECO:0000256" key="11">
    <source>
        <dbReference type="ARBA" id="ARBA00023136"/>
    </source>
</evidence>
<dbReference type="RefSeq" id="WP_092813865.1">
    <property type="nucleotide sequence ID" value="NZ_NPBC01000006.1"/>
</dbReference>
<dbReference type="STRING" id="1120955.SAMN03080610_02619"/>
<protein>
    <recommendedName>
        <fullName evidence="3">histidine kinase</fullName>
        <ecNumber evidence="3">2.7.13.3</ecNumber>
    </recommendedName>
</protein>
<feature type="transmembrane region" description="Helical" evidence="12">
    <location>
        <begin position="102"/>
        <end position="122"/>
    </location>
</feature>
<dbReference type="GO" id="GO:0005886">
    <property type="term" value="C:plasma membrane"/>
    <property type="evidence" value="ECO:0007669"/>
    <property type="project" value="UniProtKB-SubCell"/>
</dbReference>
<dbReference type="Pfam" id="PF08447">
    <property type="entry name" value="PAS_3"/>
    <property type="match status" value="1"/>
</dbReference>
<dbReference type="AlphaFoldDB" id="A0A1G5NTE7"/>
<evidence type="ECO:0000313" key="15">
    <source>
        <dbReference type="Proteomes" id="UP000199347"/>
    </source>
</evidence>
<dbReference type="InterPro" id="IPR050736">
    <property type="entry name" value="Sensor_HK_Regulatory"/>
</dbReference>
<dbReference type="CDD" id="cd00082">
    <property type="entry name" value="HisKA"/>
    <property type="match status" value="1"/>
</dbReference>
<evidence type="ECO:0000256" key="2">
    <source>
        <dbReference type="ARBA" id="ARBA00004651"/>
    </source>
</evidence>
<dbReference type="InterPro" id="IPR004358">
    <property type="entry name" value="Sig_transdc_His_kin-like_C"/>
</dbReference>
<keyword evidence="8" id="KW-0418">Kinase</keyword>
<evidence type="ECO:0000256" key="12">
    <source>
        <dbReference type="SAM" id="Phobius"/>
    </source>
</evidence>
<evidence type="ECO:0000313" key="14">
    <source>
        <dbReference type="EMBL" id="SCZ40626.1"/>
    </source>
</evidence>
<keyword evidence="9 12" id="KW-1133">Transmembrane helix</keyword>
<dbReference type="InterPro" id="IPR005467">
    <property type="entry name" value="His_kinase_dom"/>
</dbReference>
<feature type="transmembrane region" description="Helical" evidence="12">
    <location>
        <begin position="7"/>
        <end position="25"/>
    </location>
</feature>
<keyword evidence="6" id="KW-0808">Transferase</keyword>
<keyword evidence="7 12" id="KW-0812">Transmembrane</keyword>
<dbReference type="InterPro" id="IPR035965">
    <property type="entry name" value="PAS-like_dom_sf"/>
</dbReference>
<keyword evidence="11 12" id="KW-0472">Membrane</keyword>
<accession>A0A1G5NTE7</accession>
<dbReference type="Gene3D" id="3.30.565.10">
    <property type="entry name" value="Histidine kinase-like ATPase, C-terminal domain"/>
    <property type="match status" value="1"/>
</dbReference>
<dbReference type="Gene3D" id="1.10.287.130">
    <property type="match status" value="1"/>
</dbReference>
<evidence type="ECO:0000256" key="5">
    <source>
        <dbReference type="ARBA" id="ARBA00022553"/>
    </source>
</evidence>
<comment type="catalytic activity">
    <reaction evidence="1">
        <text>ATP + protein L-histidine = ADP + protein N-phospho-L-histidine.</text>
        <dbReference type="EC" id="2.7.13.3"/>
    </reaction>
</comment>
<proteinExistence type="predicted"/>
<feature type="domain" description="Histidine kinase" evidence="13">
    <location>
        <begin position="333"/>
        <end position="552"/>
    </location>
</feature>
<evidence type="ECO:0000259" key="13">
    <source>
        <dbReference type="PROSITE" id="PS50109"/>
    </source>
</evidence>
<evidence type="ECO:0000256" key="8">
    <source>
        <dbReference type="ARBA" id="ARBA00022777"/>
    </source>
</evidence>
<evidence type="ECO:0000256" key="7">
    <source>
        <dbReference type="ARBA" id="ARBA00022692"/>
    </source>
</evidence>
<dbReference type="InterPro" id="IPR013655">
    <property type="entry name" value="PAS_fold_3"/>
</dbReference>
<dbReference type="Pfam" id="PF00512">
    <property type="entry name" value="HisKA"/>
    <property type="match status" value="1"/>
</dbReference>
<evidence type="ECO:0000256" key="4">
    <source>
        <dbReference type="ARBA" id="ARBA00022475"/>
    </source>
</evidence>
<keyword evidence="10" id="KW-0902">Two-component regulatory system</keyword>
<dbReference type="FunFam" id="3.30.565.10:FF:000006">
    <property type="entry name" value="Sensor histidine kinase WalK"/>
    <property type="match status" value="1"/>
</dbReference>
<dbReference type="CDD" id="cd00130">
    <property type="entry name" value="PAS"/>
    <property type="match status" value="1"/>
</dbReference>
<dbReference type="Proteomes" id="UP000199347">
    <property type="component" value="Unassembled WGS sequence"/>
</dbReference>
<evidence type="ECO:0000256" key="10">
    <source>
        <dbReference type="ARBA" id="ARBA00023012"/>
    </source>
</evidence>
<dbReference type="Pfam" id="PF07694">
    <property type="entry name" value="5TM-5TMR_LYT"/>
    <property type="match status" value="1"/>
</dbReference>
<dbReference type="FunFam" id="1.10.287.130:FF:000001">
    <property type="entry name" value="Two-component sensor histidine kinase"/>
    <property type="match status" value="1"/>
</dbReference>
<feature type="transmembrane region" description="Helical" evidence="12">
    <location>
        <begin position="134"/>
        <end position="158"/>
    </location>
</feature>
<dbReference type="InterPro" id="IPR003594">
    <property type="entry name" value="HATPase_dom"/>
</dbReference>
<dbReference type="PROSITE" id="PS50109">
    <property type="entry name" value="HIS_KIN"/>
    <property type="match status" value="1"/>
</dbReference>
<dbReference type="PANTHER" id="PTHR43711">
    <property type="entry name" value="TWO-COMPONENT HISTIDINE KINASE"/>
    <property type="match status" value="1"/>
</dbReference>
<dbReference type="SUPFAM" id="SSF55785">
    <property type="entry name" value="PYP-like sensor domain (PAS domain)"/>
    <property type="match status" value="1"/>
</dbReference>
<dbReference type="CDD" id="cd00075">
    <property type="entry name" value="HATPase"/>
    <property type="match status" value="1"/>
</dbReference>
<dbReference type="PRINTS" id="PR00344">
    <property type="entry name" value="BCTRLSENSOR"/>
</dbReference>
<feature type="transmembrane region" description="Helical" evidence="12">
    <location>
        <begin position="67"/>
        <end position="90"/>
    </location>
</feature>
<evidence type="ECO:0000256" key="9">
    <source>
        <dbReference type="ARBA" id="ARBA00022989"/>
    </source>
</evidence>
<dbReference type="InterPro" id="IPR000014">
    <property type="entry name" value="PAS"/>
</dbReference>
<evidence type="ECO:0000256" key="3">
    <source>
        <dbReference type="ARBA" id="ARBA00012438"/>
    </source>
</evidence>
<sequence length="569" mass="61810">MNAVVTMVEAASAIILAIIFLALLGERLEGTFWRRSIAFGLVFAATGILVMLNPVELMNGVRTDPRNAVVALSAALGGPVCALITAIPMIALRLHFGGVGAVPGAAGIASAAICSSLLWYVWTNYLGREASQRYILYHSLSAAVVPALVIGVMTAVPWEIFLKSASLFVPVNFAAVLLMGQLVIREHQRRWAMAANNEAQARLQATANNAPGVLFQIARSEDGQLDLPYISDGARRILDMDPEDFVEDPAKLARLISRKDGEKLRLVLEDSAETLEPWAFEAQCMHPKGRILWLRAVAEPRGCRHDEIVWDGFAYDISDQKRSERMKNDFISTVSHELRTPLTAIHGALGLVAAGGAGQLSAKGNSLVSIAYANSARLVRLINDILDIERIESGRMHFDIRPLSIRPLLEAAVDSLSAYAAEHEISIKIEETAPGLVCLADPDRLSQAFLNLISNAVKFSPPAGTVRIRIAQRAGRARIYVSDEGPGIPQEFHTRIFTKFERANFSDNQKVGGTGLGLSITKAIIEHLNGEIDFRSTEGGGTIFFVDLPGFPAMQQFGAERDNRKLASA</sequence>
<feature type="transmembrane region" description="Helical" evidence="12">
    <location>
        <begin position="164"/>
        <end position="184"/>
    </location>
</feature>
<dbReference type="InterPro" id="IPR003661">
    <property type="entry name" value="HisK_dim/P_dom"/>
</dbReference>
<organism evidence="14 15">
    <name type="scientific">Afifella marina DSM 2698</name>
    <dbReference type="NCBI Taxonomy" id="1120955"/>
    <lineage>
        <taxon>Bacteria</taxon>
        <taxon>Pseudomonadati</taxon>
        <taxon>Pseudomonadota</taxon>
        <taxon>Alphaproteobacteria</taxon>
        <taxon>Hyphomicrobiales</taxon>
        <taxon>Afifellaceae</taxon>
        <taxon>Afifella</taxon>
    </lineage>
</organism>
<comment type="subcellular location">
    <subcellularLocation>
        <location evidence="2">Cell membrane</location>
        <topology evidence="2">Multi-pass membrane protein</topology>
    </subcellularLocation>
</comment>
<evidence type="ECO:0000256" key="6">
    <source>
        <dbReference type="ARBA" id="ARBA00022679"/>
    </source>
</evidence>
<dbReference type="PANTHER" id="PTHR43711:SF1">
    <property type="entry name" value="HISTIDINE KINASE 1"/>
    <property type="match status" value="1"/>
</dbReference>
<dbReference type="InterPro" id="IPR036890">
    <property type="entry name" value="HATPase_C_sf"/>
</dbReference>
<dbReference type="InterPro" id="IPR011620">
    <property type="entry name" value="Sig_transdc_His_kinase_LytS_TM"/>
</dbReference>
<reference evidence="14 15" key="1">
    <citation type="submission" date="2016-10" db="EMBL/GenBank/DDBJ databases">
        <authorList>
            <person name="de Groot N.N."/>
        </authorList>
    </citation>
    <scope>NUCLEOTIDE SEQUENCE [LARGE SCALE GENOMIC DNA]</scope>
    <source>
        <strain evidence="14 15">DSM 2698</strain>
    </source>
</reference>